<evidence type="ECO:0000313" key="3">
    <source>
        <dbReference type="Proteomes" id="UP001209666"/>
    </source>
</evidence>
<feature type="chain" id="PRO_5046506850" description="DUF5067 domain-containing protein" evidence="1">
    <location>
        <begin position="26"/>
        <end position="240"/>
    </location>
</feature>
<keyword evidence="1" id="KW-0732">Signal</keyword>
<evidence type="ECO:0000313" key="2">
    <source>
        <dbReference type="EMBL" id="MCU6717364.1"/>
    </source>
</evidence>
<gene>
    <name evidence="2" type="ORF">OCV43_08755</name>
</gene>
<feature type="signal peptide" evidence="1">
    <location>
        <begin position="1"/>
        <end position="25"/>
    </location>
</feature>
<name>A0ABT2SE72_9FIRM</name>
<protein>
    <recommendedName>
        <fullName evidence="4">DUF5067 domain-containing protein</fullName>
    </recommendedName>
</protein>
<keyword evidence="3" id="KW-1185">Reference proteome</keyword>
<dbReference type="Proteomes" id="UP001209666">
    <property type="component" value="Unassembled WGS sequence"/>
</dbReference>
<proteinExistence type="predicted"/>
<accession>A0ABT2SE72</accession>
<sequence length="240" mass="26528">MKKIIMKVGLIIMALTTMVTMSACSKINNDTANDVCSALSEKYGESFVAVKIGDRFNTDSAKLYVHPADNEDILFTARINKDTGAVEDNYIEEKVNYQVEDTLKNAFELNGISAASRCMVVTRDTLSVETEEYTPQTFSEKYGFTHYTVYLVLKDGTYTAHDVLNAVKFANDTIGVKLVIAGYVFEDDGYSKCVSEIQSTPDISITMIEAISPISSFDVNVEQGMCSITEDELSEKLGRS</sequence>
<evidence type="ECO:0000256" key="1">
    <source>
        <dbReference type="SAM" id="SignalP"/>
    </source>
</evidence>
<dbReference type="EMBL" id="JAOQKI010000011">
    <property type="protein sequence ID" value="MCU6717364.1"/>
    <property type="molecule type" value="Genomic_DNA"/>
</dbReference>
<evidence type="ECO:0008006" key="4">
    <source>
        <dbReference type="Google" id="ProtNLM"/>
    </source>
</evidence>
<organism evidence="2 3">
    <name type="scientific">Roseburia amylophila</name>
    <dbReference type="NCBI Taxonomy" id="2981794"/>
    <lineage>
        <taxon>Bacteria</taxon>
        <taxon>Bacillati</taxon>
        <taxon>Bacillota</taxon>
        <taxon>Clostridia</taxon>
        <taxon>Lachnospirales</taxon>
        <taxon>Lachnospiraceae</taxon>
        <taxon>Roseburia</taxon>
    </lineage>
</organism>
<reference evidence="2 3" key="1">
    <citation type="journal article" date="2021" name="ISME Commun">
        <title>Automated analysis of genomic sequences facilitates high-throughput and comprehensive description of bacteria.</title>
        <authorList>
            <person name="Hitch T.C.A."/>
        </authorList>
    </citation>
    <scope>NUCLEOTIDE SEQUENCE [LARGE SCALE GENOMIC DNA]</scope>
    <source>
        <strain evidence="2 3">Sanger_19</strain>
    </source>
</reference>
<dbReference type="RefSeq" id="WP_118665413.1">
    <property type="nucleotide sequence ID" value="NZ_JAOQKI010000011.1"/>
</dbReference>
<comment type="caution">
    <text evidence="2">The sequence shown here is derived from an EMBL/GenBank/DDBJ whole genome shotgun (WGS) entry which is preliminary data.</text>
</comment>
<dbReference type="PROSITE" id="PS51257">
    <property type="entry name" value="PROKAR_LIPOPROTEIN"/>
    <property type="match status" value="1"/>
</dbReference>